<reference evidence="4" key="1">
    <citation type="journal article" date="2020" name="Nature">
        <title>Giant virus diversity and host interactions through global metagenomics.</title>
        <authorList>
            <person name="Schulz F."/>
            <person name="Roux S."/>
            <person name="Paez-Espino D."/>
            <person name="Jungbluth S."/>
            <person name="Walsh D.A."/>
            <person name="Denef V.J."/>
            <person name="McMahon K.D."/>
            <person name="Konstantinidis K.T."/>
            <person name="Eloe-Fadrosh E.A."/>
            <person name="Kyrpides N.C."/>
            <person name="Woyke T."/>
        </authorList>
    </citation>
    <scope>NUCLEOTIDE SEQUENCE</scope>
    <source>
        <strain evidence="4">GVMAG-M-3300021079-18</strain>
    </source>
</reference>
<name>A0A6C0CFF9_9ZZZZ</name>
<dbReference type="SUPFAM" id="SSF46785">
    <property type="entry name" value="Winged helix' DNA-binding domain"/>
    <property type="match status" value="1"/>
</dbReference>
<dbReference type="Pfam" id="PF02295">
    <property type="entry name" value="z-alpha"/>
    <property type="match status" value="1"/>
</dbReference>
<dbReference type="PROSITE" id="PS50139">
    <property type="entry name" value="Z_BINDING"/>
    <property type="match status" value="1"/>
</dbReference>
<feature type="domain" description="Z-binding" evidence="3">
    <location>
        <begin position="1"/>
        <end position="62"/>
    </location>
</feature>
<dbReference type="GO" id="GO:0003726">
    <property type="term" value="F:double-stranded RNA adenosine deaminase activity"/>
    <property type="evidence" value="ECO:0007669"/>
    <property type="project" value="InterPro"/>
</dbReference>
<sequence>MNTELAEQIVGALASNPQTARDLVRIFKGSNKTAINSVLYALQKDGVVEKDDSTAPVWSVAEVTIAPKKKSPPSDERKKVVSKSSSSDEEERQPTERKKFVLPSQIVVFASGGDGEDDFKQHCRSFRKIGVKITVFSRDNDTEETIIDMTETLIMSPQVKIILAFGSYNEDKPYSIIKATKLFRTKYGVEIQIVKNGWEELKPLLE</sequence>
<keyword evidence="1" id="KW-0694">RNA-binding</keyword>
<dbReference type="Gene3D" id="1.10.10.10">
    <property type="entry name" value="Winged helix-like DNA-binding domain superfamily/Winged helix DNA-binding domain"/>
    <property type="match status" value="1"/>
</dbReference>
<dbReference type="InterPro" id="IPR042371">
    <property type="entry name" value="Z_dom"/>
</dbReference>
<accession>A0A6C0CFF9</accession>
<dbReference type="AlphaFoldDB" id="A0A6C0CFF9"/>
<dbReference type="GO" id="GO:0003723">
    <property type="term" value="F:RNA binding"/>
    <property type="evidence" value="ECO:0007669"/>
    <property type="project" value="UniProtKB-KW"/>
</dbReference>
<dbReference type="EMBL" id="MN739412">
    <property type="protein sequence ID" value="QHT03496.1"/>
    <property type="molecule type" value="Genomic_DNA"/>
</dbReference>
<feature type="region of interest" description="Disordered" evidence="2">
    <location>
        <begin position="68"/>
        <end position="97"/>
    </location>
</feature>
<proteinExistence type="predicted"/>
<dbReference type="InterPro" id="IPR036390">
    <property type="entry name" value="WH_DNA-bd_sf"/>
</dbReference>
<protein>
    <recommendedName>
        <fullName evidence="3">Z-binding domain-containing protein</fullName>
    </recommendedName>
</protein>
<dbReference type="InterPro" id="IPR036388">
    <property type="entry name" value="WH-like_DNA-bd_sf"/>
</dbReference>
<evidence type="ECO:0000256" key="1">
    <source>
        <dbReference type="ARBA" id="ARBA00022884"/>
    </source>
</evidence>
<organism evidence="4">
    <name type="scientific">viral metagenome</name>
    <dbReference type="NCBI Taxonomy" id="1070528"/>
    <lineage>
        <taxon>unclassified sequences</taxon>
        <taxon>metagenomes</taxon>
        <taxon>organismal metagenomes</taxon>
    </lineage>
</organism>
<evidence type="ECO:0000256" key="2">
    <source>
        <dbReference type="SAM" id="MobiDB-lite"/>
    </source>
</evidence>
<evidence type="ECO:0000259" key="3">
    <source>
        <dbReference type="PROSITE" id="PS50139"/>
    </source>
</evidence>
<evidence type="ECO:0000313" key="4">
    <source>
        <dbReference type="EMBL" id="QHT03496.1"/>
    </source>
</evidence>